<keyword evidence="1" id="KW-1133">Transmembrane helix</keyword>
<dbReference type="Proteomes" id="UP001064489">
    <property type="component" value="Chromosome 5"/>
</dbReference>
<proteinExistence type="predicted"/>
<feature type="signal peptide" evidence="2">
    <location>
        <begin position="1"/>
        <end position="28"/>
    </location>
</feature>
<evidence type="ECO:0000259" key="3">
    <source>
        <dbReference type="PROSITE" id="PS00028"/>
    </source>
</evidence>
<evidence type="ECO:0000256" key="2">
    <source>
        <dbReference type="SAM" id="SignalP"/>
    </source>
</evidence>
<sequence length="278" mass="32400">MKTETFSKGARVVFLFLCLSLSFSSSSSTPLLNQDFTQSAATRTLKQVKEDVHEIHCSRERSRGAWTIIQEYLMPFVEKEQYRISTRCRLHPDNDVYRDQEQHKFHKDTNEWKCGYCKKKFYEEKYLDRHFDNRHYNLLNESHGRCLADLCGALHCDLVLDIVQRKTKCNSAAAARNKHLCESLAHSCFPVNEGPSAGRLHELFLRQFCDAHTCTGNQKPFSRGHRKQISIPYLAISILTLLLLPLVYLFVYLYQRGIKRGSQELRRISLSGRKKKSY</sequence>
<keyword evidence="2" id="KW-0732">Signal</keyword>
<keyword evidence="1" id="KW-0812">Transmembrane</keyword>
<reference evidence="4" key="1">
    <citation type="journal article" date="2022" name="Plant J.">
        <title>Strategies of tolerance reflected in two North American maple genomes.</title>
        <authorList>
            <person name="McEvoy S.L."/>
            <person name="Sezen U.U."/>
            <person name="Trouern-Trend A."/>
            <person name="McMahon S.M."/>
            <person name="Schaberg P.G."/>
            <person name="Yang J."/>
            <person name="Wegrzyn J.L."/>
            <person name="Swenson N.G."/>
        </authorList>
    </citation>
    <scope>NUCLEOTIDE SEQUENCE</scope>
    <source>
        <strain evidence="4">91603</strain>
    </source>
</reference>
<evidence type="ECO:0000313" key="4">
    <source>
        <dbReference type="EMBL" id="KAI9176476.1"/>
    </source>
</evidence>
<dbReference type="PANTHER" id="PTHR21385:SF5">
    <property type="entry name" value="C2H2-TYPE DOMAIN-CONTAINING PROTEIN"/>
    <property type="match status" value="1"/>
</dbReference>
<gene>
    <name evidence="4" type="ORF">LWI28_003309</name>
</gene>
<protein>
    <recommendedName>
        <fullName evidence="3">C2H2-type domain-containing protein</fullName>
    </recommendedName>
</protein>
<dbReference type="InterPro" id="IPR013087">
    <property type="entry name" value="Znf_C2H2_type"/>
</dbReference>
<reference evidence="4" key="2">
    <citation type="submission" date="2023-02" db="EMBL/GenBank/DDBJ databases">
        <authorList>
            <person name="Swenson N.G."/>
            <person name="Wegrzyn J.L."/>
            <person name="Mcevoy S.L."/>
        </authorList>
    </citation>
    <scope>NUCLEOTIDE SEQUENCE</scope>
    <source>
        <strain evidence="4">91603</strain>
        <tissue evidence="4">Leaf</tissue>
    </source>
</reference>
<feature type="chain" id="PRO_5042077140" description="C2H2-type domain-containing protein" evidence="2">
    <location>
        <begin position="29"/>
        <end position="278"/>
    </location>
</feature>
<feature type="transmembrane region" description="Helical" evidence="1">
    <location>
        <begin position="231"/>
        <end position="254"/>
    </location>
</feature>
<dbReference type="AlphaFoldDB" id="A0AAD5ITZ4"/>
<name>A0AAD5ITZ4_ACENE</name>
<dbReference type="EMBL" id="JAJSOW010000102">
    <property type="protein sequence ID" value="KAI9176476.1"/>
    <property type="molecule type" value="Genomic_DNA"/>
</dbReference>
<feature type="domain" description="C2H2-type" evidence="3">
    <location>
        <begin position="114"/>
        <end position="135"/>
    </location>
</feature>
<comment type="caution">
    <text evidence="4">The sequence shown here is derived from an EMBL/GenBank/DDBJ whole genome shotgun (WGS) entry which is preliminary data.</text>
</comment>
<evidence type="ECO:0000256" key="1">
    <source>
        <dbReference type="SAM" id="Phobius"/>
    </source>
</evidence>
<evidence type="ECO:0000313" key="5">
    <source>
        <dbReference type="Proteomes" id="UP001064489"/>
    </source>
</evidence>
<keyword evidence="5" id="KW-1185">Reference proteome</keyword>
<accession>A0AAD5ITZ4</accession>
<keyword evidence="1" id="KW-0472">Membrane</keyword>
<dbReference type="PROSITE" id="PS00028">
    <property type="entry name" value="ZINC_FINGER_C2H2_1"/>
    <property type="match status" value="1"/>
</dbReference>
<dbReference type="PANTHER" id="PTHR21385">
    <property type="entry name" value="ZINC FINGER PROTEIN-RELATED"/>
    <property type="match status" value="1"/>
</dbReference>
<organism evidence="4 5">
    <name type="scientific">Acer negundo</name>
    <name type="common">Box elder</name>
    <dbReference type="NCBI Taxonomy" id="4023"/>
    <lineage>
        <taxon>Eukaryota</taxon>
        <taxon>Viridiplantae</taxon>
        <taxon>Streptophyta</taxon>
        <taxon>Embryophyta</taxon>
        <taxon>Tracheophyta</taxon>
        <taxon>Spermatophyta</taxon>
        <taxon>Magnoliopsida</taxon>
        <taxon>eudicotyledons</taxon>
        <taxon>Gunneridae</taxon>
        <taxon>Pentapetalae</taxon>
        <taxon>rosids</taxon>
        <taxon>malvids</taxon>
        <taxon>Sapindales</taxon>
        <taxon>Sapindaceae</taxon>
        <taxon>Hippocastanoideae</taxon>
        <taxon>Acereae</taxon>
        <taxon>Acer</taxon>
    </lineage>
</organism>